<keyword evidence="2" id="KW-1185">Reference proteome</keyword>
<protein>
    <submittedName>
        <fullName evidence="1">Uncharacterized protein</fullName>
    </submittedName>
</protein>
<proteinExistence type="predicted"/>
<accession>L0RAT6</accession>
<reference evidence="1 2" key="1">
    <citation type="submission" date="2012-10" db="EMBL/GenBank/DDBJ databases">
        <authorList>
            <person name="Genoscope - CEA"/>
        </authorList>
    </citation>
    <scope>NUCLEOTIDE SEQUENCE [LARGE SCALE GENOMIC DNA]</scope>
    <source>
        <strain evidence="2">AM13 / DSM 14728</strain>
    </source>
</reference>
<sequence length="98" mass="10496">MLLNSACRYGPSIVMFFNPSIFSRQPLSCFITSPVLPVALSGAMACSLSLACERTQFGLSGQGESFPSVTPRLSGLLDEQAQVMKARPNIASTGRRIL</sequence>
<dbReference type="KEGG" id="dhy:DESAM_21587"/>
<evidence type="ECO:0000313" key="2">
    <source>
        <dbReference type="Proteomes" id="UP000010808"/>
    </source>
</evidence>
<organism evidence="1 2">
    <name type="scientific">Maridesulfovibrio hydrothermalis AM13 = DSM 14728</name>
    <dbReference type="NCBI Taxonomy" id="1121451"/>
    <lineage>
        <taxon>Bacteria</taxon>
        <taxon>Pseudomonadati</taxon>
        <taxon>Thermodesulfobacteriota</taxon>
        <taxon>Desulfovibrionia</taxon>
        <taxon>Desulfovibrionales</taxon>
        <taxon>Desulfovibrionaceae</taxon>
        <taxon>Maridesulfovibrio</taxon>
    </lineage>
</organism>
<dbReference type="HOGENOM" id="CLU_2329172_0_0_7"/>
<dbReference type="Proteomes" id="UP000010808">
    <property type="component" value="Chromosome"/>
</dbReference>
<dbReference type="EMBL" id="FO203522">
    <property type="protein sequence ID" value="CCO23864.1"/>
    <property type="molecule type" value="Genomic_DNA"/>
</dbReference>
<dbReference type="AlphaFoldDB" id="L0RAT6"/>
<name>L0RAT6_9BACT</name>
<gene>
    <name evidence="1" type="ORF">DESAM_21587</name>
</gene>
<evidence type="ECO:0000313" key="1">
    <source>
        <dbReference type="EMBL" id="CCO23864.1"/>
    </source>
</evidence>